<keyword evidence="9 11" id="KW-0472">Membrane</keyword>
<dbReference type="InterPro" id="IPR008756">
    <property type="entry name" value="Peptidase_M56"/>
</dbReference>
<organism evidence="13 14">
    <name type="scientific">Dyadobacter fermentans</name>
    <dbReference type="NCBI Taxonomy" id="94254"/>
    <lineage>
        <taxon>Bacteria</taxon>
        <taxon>Pseudomonadati</taxon>
        <taxon>Bacteroidota</taxon>
        <taxon>Cytophagia</taxon>
        <taxon>Cytophagales</taxon>
        <taxon>Spirosomataceae</taxon>
        <taxon>Dyadobacter</taxon>
    </lineage>
</organism>
<evidence type="ECO:0000256" key="8">
    <source>
        <dbReference type="ARBA" id="ARBA00022989"/>
    </source>
</evidence>
<comment type="caution">
    <text evidence="13">The sequence shown here is derived from an EMBL/GenBank/DDBJ whole genome shotgun (WGS) entry which is preliminary data.</text>
</comment>
<dbReference type="PANTHER" id="PTHR33446:SF2">
    <property type="entry name" value="PROTEIN TONB"/>
    <property type="match status" value="1"/>
</dbReference>
<evidence type="ECO:0000256" key="9">
    <source>
        <dbReference type="ARBA" id="ARBA00023136"/>
    </source>
</evidence>
<keyword evidence="6 11" id="KW-0812">Transmembrane</keyword>
<feature type="domain" description="TonB C-terminal" evidence="12">
    <location>
        <begin position="356"/>
        <end position="452"/>
    </location>
</feature>
<dbReference type="PROSITE" id="PS52015">
    <property type="entry name" value="TONB_CTD"/>
    <property type="match status" value="1"/>
</dbReference>
<evidence type="ECO:0000256" key="2">
    <source>
        <dbReference type="ARBA" id="ARBA00006555"/>
    </source>
</evidence>
<dbReference type="CDD" id="cd07341">
    <property type="entry name" value="M56_BlaR1_MecR1_like"/>
    <property type="match status" value="1"/>
</dbReference>
<evidence type="ECO:0000256" key="1">
    <source>
        <dbReference type="ARBA" id="ARBA00004383"/>
    </source>
</evidence>
<sequence length="523" mass="59171">MEALPYLLKVNICWAVFYGCYWALFRKHTFFMLNRFYLLFSLLISFAIPAIELHETVAVAEIATTVTPTVDSIIVAPARSGVDSTRYLLLTCYGAAVIAMLIGLIRSLWQIHSIIRGGISVPMEGYHLVISQRRHSRSGSFSFLKWMIISNEDYERNFEPIFMHEMVHVRQWHTLDILLIELLKALFWFNPALWLYKRALQDTHEYLADEQALDKDRYATFLVAYAKNAVVTSVTNQFFNSSLLKRRIHMMYQNRTAAWLRSKYLLLCPLLALAIALMAARKYVYEERNDTPQNAEALDSVATTGNAADESGAPVPDSAAVSSGNEPVLAKKDSPAANQMAAPDERRRILLDRWPGPPYGKSKFLANTLKYPKQAFLDGVEGQVSVSFLIDTDGNISDPKIEKGVRKDLDNEAMRVVRLMPKWTPAQKNNAPVAVRYTMNIAFSIAVDTLPLAVKEKTPDFWGNRSVYSPAPTAPLGTKRLKEFFEGPKVDLRDSVPPTTVLRKMGITRYRPLPEQPVDSKIK</sequence>
<reference evidence="13 14" key="1">
    <citation type="submission" date="2023-07" db="EMBL/GenBank/DDBJ databases">
        <title>Sorghum-associated microbial communities from plants grown in Nebraska, USA.</title>
        <authorList>
            <person name="Schachtman D."/>
        </authorList>
    </citation>
    <scope>NUCLEOTIDE SEQUENCE [LARGE SCALE GENOMIC DNA]</scope>
    <source>
        <strain evidence="13 14">BE57</strain>
    </source>
</reference>
<dbReference type="RefSeq" id="WP_309986365.1">
    <property type="nucleotide sequence ID" value="NZ_JAVDTI010000003.1"/>
</dbReference>
<dbReference type="SUPFAM" id="SSF74653">
    <property type="entry name" value="TolA/TonB C-terminal domain"/>
    <property type="match status" value="1"/>
</dbReference>
<comment type="similarity">
    <text evidence="2">Belongs to the TonB family.</text>
</comment>
<dbReference type="InterPro" id="IPR037682">
    <property type="entry name" value="TonB_C"/>
</dbReference>
<evidence type="ECO:0000256" key="7">
    <source>
        <dbReference type="ARBA" id="ARBA00022927"/>
    </source>
</evidence>
<keyword evidence="7" id="KW-0653">Protein transport</keyword>
<evidence type="ECO:0000313" key="14">
    <source>
        <dbReference type="Proteomes" id="UP001264980"/>
    </source>
</evidence>
<dbReference type="InterPro" id="IPR006260">
    <property type="entry name" value="TonB/TolA_C"/>
</dbReference>
<accession>A0ABU1R0D9</accession>
<evidence type="ECO:0000256" key="6">
    <source>
        <dbReference type="ARBA" id="ARBA00022692"/>
    </source>
</evidence>
<feature type="transmembrane region" description="Helical" evidence="11">
    <location>
        <begin position="87"/>
        <end position="109"/>
    </location>
</feature>
<protein>
    <submittedName>
        <fullName evidence="13">TonB family protein</fullName>
    </submittedName>
</protein>
<proteinExistence type="inferred from homology"/>
<dbReference type="Pfam" id="PF03544">
    <property type="entry name" value="TonB_C"/>
    <property type="match status" value="1"/>
</dbReference>
<evidence type="ECO:0000256" key="5">
    <source>
        <dbReference type="ARBA" id="ARBA00022519"/>
    </source>
</evidence>
<evidence type="ECO:0000256" key="10">
    <source>
        <dbReference type="SAM" id="MobiDB-lite"/>
    </source>
</evidence>
<keyword evidence="14" id="KW-1185">Reference proteome</keyword>
<feature type="transmembrane region" description="Helical" evidence="11">
    <location>
        <begin position="6"/>
        <end position="24"/>
    </location>
</feature>
<dbReference type="Proteomes" id="UP001264980">
    <property type="component" value="Unassembled WGS sequence"/>
</dbReference>
<dbReference type="PANTHER" id="PTHR33446">
    <property type="entry name" value="PROTEIN TONB-RELATED"/>
    <property type="match status" value="1"/>
</dbReference>
<evidence type="ECO:0000313" key="13">
    <source>
        <dbReference type="EMBL" id="MDR6806877.1"/>
    </source>
</evidence>
<keyword evidence="4" id="KW-1003">Cell membrane</keyword>
<dbReference type="NCBIfam" id="TIGR01352">
    <property type="entry name" value="tonB_Cterm"/>
    <property type="match status" value="1"/>
</dbReference>
<keyword evidence="3" id="KW-0813">Transport</keyword>
<evidence type="ECO:0000259" key="12">
    <source>
        <dbReference type="PROSITE" id="PS52015"/>
    </source>
</evidence>
<name>A0ABU1R0D9_9BACT</name>
<evidence type="ECO:0000256" key="4">
    <source>
        <dbReference type="ARBA" id="ARBA00022475"/>
    </source>
</evidence>
<evidence type="ECO:0000256" key="3">
    <source>
        <dbReference type="ARBA" id="ARBA00022448"/>
    </source>
</evidence>
<keyword evidence="5" id="KW-0997">Cell inner membrane</keyword>
<dbReference type="Pfam" id="PF05569">
    <property type="entry name" value="Peptidase_M56"/>
    <property type="match status" value="1"/>
</dbReference>
<dbReference type="Gene3D" id="3.30.1150.10">
    <property type="match status" value="1"/>
</dbReference>
<keyword evidence="8 11" id="KW-1133">Transmembrane helix</keyword>
<feature type="transmembrane region" description="Helical" evidence="11">
    <location>
        <begin position="36"/>
        <end position="54"/>
    </location>
</feature>
<evidence type="ECO:0000256" key="11">
    <source>
        <dbReference type="SAM" id="Phobius"/>
    </source>
</evidence>
<feature type="transmembrane region" description="Helical" evidence="11">
    <location>
        <begin position="264"/>
        <end position="284"/>
    </location>
</feature>
<dbReference type="EMBL" id="JAVDTI010000003">
    <property type="protein sequence ID" value="MDR6806877.1"/>
    <property type="molecule type" value="Genomic_DNA"/>
</dbReference>
<dbReference type="InterPro" id="IPR051045">
    <property type="entry name" value="TonB-dependent_transducer"/>
</dbReference>
<gene>
    <name evidence="13" type="ORF">J2W84_003925</name>
</gene>
<feature type="region of interest" description="Disordered" evidence="10">
    <location>
        <begin position="303"/>
        <end position="342"/>
    </location>
</feature>
<comment type="subcellular location">
    <subcellularLocation>
        <location evidence="1">Cell inner membrane</location>
        <topology evidence="1">Single-pass membrane protein</topology>
        <orientation evidence="1">Periplasmic side</orientation>
    </subcellularLocation>
</comment>